<dbReference type="Pfam" id="PF00583">
    <property type="entry name" value="Acetyltransf_1"/>
    <property type="match status" value="1"/>
</dbReference>
<dbReference type="PANTHER" id="PTHR43877">
    <property type="entry name" value="AMINOALKYLPHOSPHONATE N-ACETYLTRANSFERASE-RELATED-RELATED"/>
    <property type="match status" value="1"/>
</dbReference>
<keyword evidence="2" id="KW-0012">Acyltransferase</keyword>
<name>A0ABN1GLR1_9ACTN</name>
<dbReference type="SUPFAM" id="SSF55729">
    <property type="entry name" value="Acyl-CoA N-acyltransferases (Nat)"/>
    <property type="match status" value="1"/>
</dbReference>
<evidence type="ECO:0000256" key="1">
    <source>
        <dbReference type="ARBA" id="ARBA00022679"/>
    </source>
</evidence>
<evidence type="ECO:0000313" key="5">
    <source>
        <dbReference type="EMBL" id="GAA0613766.1"/>
    </source>
</evidence>
<comment type="function">
    <text evidence="3">Acetylates the N-terminal alanine of ribosomal protein bS18.</text>
</comment>
<dbReference type="EMBL" id="BAAAHE010000010">
    <property type="protein sequence ID" value="GAA0613766.1"/>
    <property type="molecule type" value="Genomic_DNA"/>
</dbReference>
<feature type="domain" description="N-acetyltransferase" evidence="4">
    <location>
        <begin position="2"/>
        <end position="148"/>
    </location>
</feature>
<keyword evidence="1" id="KW-0808">Transferase</keyword>
<dbReference type="EC" id="2.3.1.266" evidence="3"/>
<dbReference type="InterPro" id="IPR050832">
    <property type="entry name" value="Bact_Acetyltransf"/>
</dbReference>
<dbReference type="Gene3D" id="3.40.630.30">
    <property type="match status" value="1"/>
</dbReference>
<gene>
    <name evidence="5" type="primary">rimI</name>
    <name evidence="5" type="ORF">GCM10009547_14570</name>
</gene>
<dbReference type="RefSeq" id="WP_344603133.1">
    <property type="nucleotide sequence ID" value="NZ_BAAAHE010000010.1"/>
</dbReference>
<comment type="caution">
    <text evidence="5">The sequence shown here is derived from an EMBL/GenBank/DDBJ whole genome shotgun (WGS) entry which is preliminary data.</text>
</comment>
<reference evidence="5 6" key="1">
    <citation type="journal article" date="2019" name="Int. J. Syst. Evol. Microbiol.">
        <title>The Global Catalogue of Microorganisms (GCM) 10K type strain sequencing project: providing services to taxonomists for standard genome sequencing and annotation.</title>
        <authorList>
            <consortium name="The Broad Institute Genomics Platform"/>
            <consortium name="The Broad Institute Genome Sequencing Center for Infectious Disease"/>
            <person name="Wu L."/>
            <person name="Ma J."/>
        </authorList>
    </citation>
    <scope>NUCLEOTIDE SEQUENCE [LARGE SCALE GENOMIC DNA]</scope>
    <source>
        <strain evidence="5 6">JCM 10671</strain>
    </source>
</reference>
<comment type="similarity">
    <text evidence="3">Belongs to the acetyltransferase family. RimI subfamily.</text>
</comment>
<dbReference type="InterPro" id="IPR016181">
    <property type="entry name" value="Acyl_CoA_acyltransferase"/>
</dbReference>
<comment type="subcellular location">
    <subcellularLocation>
        <location evidence="3">Cytoplasm</location>
    </subcellularLocation>
</comment>
<keyword evidence="6" id="KW-1185">Reference proteome</keyword>
<evidence type="ECO:0000256" key="3">
    <source>
        <dbReference type="RuleBase" id="RU363094"/>
    </source>
</evidence>
<comment type="catalytic activity">
    <reaction evidence="3">
        <text>N-terminal L-alanyl-[ribosomal protein bS18] + acetyl-CoA = N-terminal N(alpha)-acetyl-L-alanyl-[ribosomal protein bS18] + CoA + H(+)</text>
        <dbReference type="Rhea" id="RHEA:43756"/>
        <dbReference type="Rhea" id="RHEA-COMP:10676"/>
        <dbReference type="Rhea" id="RHEA-COMP:10677"/>
        <dbReference type="ChEBI" id="CHEBI:15378"/>
        <dbReference type="ChEBI" id="CHEBI:57287"/>
        <dbReference type="ChEBI" id="CHEBI:57288"/>
        <dbReference type="ChEBI" id="CHEBI:64718"/>
        <dbReference type="ChEBI" id="CHEBI:83683"/>
        <dbReference type="EC" id="2.3.1.266"/>
    </reaction>
</comment>
<accession>A0ABN1GLR1</accession>
<evidence type="ECO:0000256" key="2">
    <source>
        <dbReference type="ARBA" id="ARBA00023315"/>
    </source>
</evidence>
<proteinExistence type="inferred from homology"/>
<dbReference type="InterPro" id="IPR000182">
    <property type="entry name" value="GNAT_dom"/>
</dbReference>
<dbReference type="GO" id="GO:0005840">
    <property type="term" value="C:ribosome"/>
    <property type="evidence" value="ECO:0007669"/>
    <property type="project" value="UniProtKB-KW"/>
</dbReference>
<dbReference type="PROSITE" id="PS51186">
    <property type="entry name" value="GNAT"/>
    <property type="match status" value="1"/>
</dbReference>
<dbReference type="Proteomes" id="UP001500957">
    <property type="component" value="Unassembled WGS sequence"/>
</dbReference>
<dbReference type="CDD" id="cd04301">
    <property type="entry name" value="NAT_SF"/>
    <property type="match status" value="1"/>
</dbReference>
<dbReference type="InterPro" id="IPR006464">
    <property type="entry name" value="AcTrfase_RimI/Ard1"/>
</dbReference>
<evidence type="ECO:0000313" key="6">
    <source>
        <dbReference type="Proteomes" id="UP001500957"/>
    </source>
</evidence>
<sequence>MADLRPIRWWDVETLTAIEADLFGVDAWSAETFWGELAGIPETRWYRAAVEGEEIVGYVGLAAIDGTGDVQTVAVRRDRQGAGLGAVLLDALLTEAQNRGCSEVLLEVRADNPAAIRLYEKRAFERIAERPRYYADGVGALIMRRALDPAAAG</sequence>
<dbReference type="NCBIfam" id="TIGR01575">
    <property type="entry name" value="rimI"/>
    <property type="match status" value="1"/>
</dbReference>
<evidence type="ECO:0000259" key="4">
    <source>
        <dbReference type="PROSITE" id="PS51186"/>
    </source>
</evidence>
<protein>
    <recommendedName>
        <fullName evidence="3">[Ribosomal protein bS18]-alanine N-acetyltransferase</fullName>
        <ecNumber evidence="3">2.3.1.266</ecNumber>
    </recommendedName>
</protein>
<organism evidence="5 6">
    <name type="scientific">Sporichthya brevicatena</name>
    <dbReference type="NCBI Taxonomy" id="171442"/>
    <lineage>
        <taxon>Bacteria</taxon>
        <taxon>Bacillati</taxon>
        <taxon>Actinomycetota</taxon>
        <taxon>Actinomycetes</taxon>
        <taxon>Sporichthyales</taxon>
        <taxon>Sporichthyaceae</taxon>
        <taxon>Sporichthya</taxon>
    </lineage>
</organism>
<keyword evidence="5" id="KW-0687">Ribonucleoprotein</keyword>
<keyword evidence="5" id="KW-0689">Ribosomal protein</keyword>
<keyword evidence="3" id="KW-0963">Cytoplasm</keyword>